<dbReference type="SMART" id="SM01086">
    <property type="entry name" value="ClpB_D2-small"/>
    <property type="match status" value="1"/>
</dbReference>
<keyword evidence="1" id="KW-0547">Nucleotide-binding</keyword>
<dbReference type="InterPro" id="IPR027417">
    <property type="entry name" value="P-loop_NTPase"/>
</dbReference>
<evidence type="ECO:0000313" key="7">
    <source>
        <dbReference type="Proteomes" id="UP000878956"/>
    </source>
</evidence>
<dbReference type="SUPFAM" id="SSF52540">
    <property type="entry name" value="P-loop containing nucleoside triphosphate hydrolases"/>
    <property type="match status" value="1"/>
</dbReference>
<evidence type="ECO:0000256" key="3">
    <source>
        <dbReference type="ARBA" id="ARBA00023186"/>
    </source>
</evidence>
<dbReference type="GO" id="GO:0008233">
    <property type="term" value="F:peptidase activity"/>
    <property type="evidence" value="ECO:0007669"/>
    <property type="project" value="UniProtKB-KW"/>
</dbReference>
<reference evidence="6" key="2">
    <citation type="submission" date="2021-06" db="EMBL/GenBank/DDBJ databases">
        <authorList>
            <consortium name="NCBI Pathogen Detection Project"/>
        </authorList>
    </citation>
    <scope>NUCLEOTIDE SEQUENCE</scope>
    <source>
        <strain evidence="6">HN1000</strain>
    </source>
</reference>
<dbReference type="InterPro" id="IPR019489">
    <property type="entry name" value="Clp_ATPase_C"/>
</dbReference>
<organism evidence="6 7">
    <name type="scientific">Clostridioides difficile</name>
    <name type="common">Peptoclostridium difficile</name>
    <dbReference type="NCBI Taxonomy" id="1496"/>
    <lineage>
        <taxon>Bacteria</taxon>
        <taxon>Bacillati</taxon>
        <taxon>Bacillota</taxon>
        <taxon>Clostridia</taxon>
        <taxon>Peptostreptococcales</taxon>
        <taxon>Peptostreptococcaceae</taxon>
        <taxon>Clostridioides</taxon>
    </lineage>
</organism>
<accession>A0AAN5VM36</accession>
<gene>
    <name evidence="6" type="primary">clpX</name>
    <name evidence="6" type="ORF">KRM00_002016</name>
</gene>
<sequence>MKKMCNWCGNRKDENEMEETKSGDYICLNCKGKIEKKEDVIENLRKNIKKPIDIIKYMDKFIIGQDKAKKMIATTIYNHYLSIINKVDVEKNNILLTGASGTGKTLIAKTLANFLDVPFVVADANTLTEAGYIGKDVESIIASLYNKANKNLNKTKYGIVFLDEIDKLAKNNTTYKNQVGKEGVQQALLKLIEGTICKIQDDITKDYVEIDTTNILFICGGAFVGIEDIIKERLHKKTIGFKSSLSLEETSLTKDEIRKNINIDDLYNFGMIPEFLGRFPVICNLETLDIEKVKLILKSEEGLIGDYNKLFELQDKELEFTEEALSLIANLAIEENVLMLGARGLKTFLSPFMTELMFCASNDNEQKYLITEERVKNFF</sequence>
<dbReference type="Gene3D" id="3.40.50.300">
    <property type="entry name" value="P-loop containing nucleotide triphosphate hydrolases"/>
    <property type="match status" value="1"/>
</dbReference>
<feature type="domain" description="Clp ATPase C-terminal" evidence="5">
    <location>
        <begin position="288"/>
        <end position="379"/>
    </location>
</feature>
<feature type="domain" description="AAA+ ATPase" evidence="4">
    <location>
        <begin position="90"/>
        <end position="244"/>
    </location>
</feature>
<dbReference type="GO" id="GO:0051603">
    <property type="term" value="P:proteolysis involved in protein catabolic process"/>
    <property type="evidence" value="ECO:0007669"/>
    <property type="project" value="TreeGrafter"/>
</dbReference>
<dbReference type="GO" id="GO:0016887">
    <property type="term" value="F:ATP hydrolysis activity"/>
    <property type="evidence" value="ECO:0007669"/>
    <property type="project" value="InterPro"/>
</dbReference>
<dbReference type="PANTHER" id="PTHR48102:SF7">
    <property type="entry name" value="ATP-DEPENDENT CLP PROTEASE ATP-BINDING SUBUNIT CLPX-LIKE, MITOCHONDRIAL"/>
    <property type="match status" value="1"/>
</dbReference>
<evidence type="ECO:0000256" key="2">
    <source>
        <dbReference type="ARBA" id="ARBA00022840"/>
    </source>
</evidence>
<keyword evidence="3" id="KW-0143">Chaperone</keyword>
<dbReference type="InterPro" id="IPR003593">
    <property type="entry name" value="AAA+_ATPase"/>
</dbReference>
<dbReference type="SMART" id="SM00382">
    <property type="entry name" value="AAA"/>
    <property type="match status" value="1"/>
</dbReference>
<dbReference type="InterPro" id="IPR003959">
    <property type="entry name" value="ATPase_AAA_core"/>
</dbReference>
<evidence type="ECO:0000313" key="6">
    <source>
        <dbReference type="EMBL" id="HBH1542532.1"/>
    </source>
</evidence>
<dbReference type="Pfam" id="PF07724">
    <property type="entry name" value="AAA_2"/>
    <property type="match status" value="1"/>
</dbReference>
<dbReference type="AlphaFoldDB" id="A0AAN5VM36"/>
<comment type="caution">
    <text evidence="6">The sequence shown here is derived from an EMBL/GenBank/DDBJ whole genome shotgun (WGS) entry which is preliminary data.</text>
</comment>
<evidence type="ECO:0000259" key="4">
    <source>
        <dbReference type="SMART" id="SM00382"/>
    </source>
</evidence>
<evidence type="ECO:0000256" key="1">
    <source>
        <dbReference type="ARBA" id="ARBA00022741"/>
    </source>
</evidence>
<proteinExistence type="predicted"/>
<evidence type="ECO:0000259" key="5">
    <source>
        <dbReference type="SMART" id="SM01086"/>
    </source>
</evidence>
<dbReference type="Gene3D" id="1.10.8.60">
    <property type="match status" value="1"/>
</dbReference>
<dbReference type="EMBL" id="DAEPXK010000019">
    <property type="protein sequence ID" value="HBH1542532.1"/>
    <property type="molecule type" value="Genomic_DNA"/>
</dbReference>
<name>A0AAN5VM36_CLODI</name>
<dbReference type="InterPro" id="IPR050052">
    <property type="entry name" value="ATP-dep_Clp_protease_ClpX"/>
</dbReference>
<dbReference type="PANTHER" id="PTHR48102">
    <property type="entry name" value="ATP-DEPENDENT CLP PROTEASE ATP-BINDING SUBUNIT CLPX-LIKE, MITOCHONDRIAL-RELATED"/>
    <property type="match status" value="1"/>
</dbReference>
<keyword evidence="6" id="KW-0378">Hydrolase</keyword>
<dbReference type="NCBIfam" id="NF003745">
    <property type="entry name" value="PRK05342.1"/>
    <property type="match status" value="1"/>
</dbReference>
<keyword evidence="2 6" id="KW-0067">ATP-binding</keyword>
<reference evidence="6" key="1">
    <citation type="journal article" date="2018" name="Genome Biol.">
        <title>SKESA: strategic k-mer extension for scrupulous assemblies.</title>
        <authorList>
            <person name="Souvorov A."/>
            <person name="Agarwala R."/>
            <person name="Lipman D.J."/>
        </authorList>
    </citation>
    <scope>NUCLEOTIDE SEQUENCE</scope>
    <source>
        <strain evidence="6">HN1000</strain>
    </source>
</reference>
<dbReference type="RefSeq" id="WP_009899271.1">
    <property type="nucleotide sequence ID" value="NZ_FUQT01000003.1"/>
</dbReference>
<protein>
    <submittedName>
        <fullName evidence="6">ATP-dependent Clp protease ATP-binding subunit ClpX</fullName>
    </submittedName>
</protein>
<keyword evidence="6" id="KW-0645">Protease</keyword>
<dbReference type="Proteomes" id="UP000878956">
    <property type="component" value="Unassembled WGS sequence"/>
</dbReference>
<dbReference type="GO" id="GO:0005524">
    <property type="term" value="F:ATP binding"/>
    <property type="evidence" value="ECO:0007669"/>
    <property type="project" value="UniProtKB-KW"/>
</dbReference>